<keyword evidence="3 7" id="KW-0808">Transferase</keyword>
<protein>
    <submittedName>
        <fullName evidence="8">Geranylgeranyl diphosphate synthase type II</fullName>
    </submittedName>
</protein>
<keyword evidence="5" id="KW-0460">Magnesium</keyword>
<dbReference type="GO" id="GO:0046872">
    <property type="term" value="F:metal ion binding"/>
    <property type="evidence" value="ECO:0007669"/>
    <property type="project" value="UniProtKB-KW"/>
</dbReference>
<sequence length="300" mass="32745">MLSVVQSASTRKLLEDAFLSSFHLASDIEHHLSGALRETLERPGSMIRADLALRTGRTYGLPEGSAEKLAIAIEYFHTASLVFDDLPCMDNASHRRGAPCVHHLFGEGAAILAALALINRAYALLWKAVAGFPVGLQSACLDYVEQNLGVAGLLNGQSQDINYSKLTADSRVPQQIALGKTVSLIRLALVLPAMLGGAPPKEIHLLKRLAVSWGLSYQIVDDLKDILHTAEQGGKTTARDADLDRPNLALTIGIHESFRKVDRLMRISDRIISKLSQRQPSFGFLNGIREQFDKELSTLS</sequence>
<keyword evidence="4" id="KW-0479">Metal-binding</keyword>
<dbReference type="PANTHER" id="PTHR43281:SF1">
    <property type="entry name" value="FARNESYL DIPHOSPHATE SYNTHASE"/>
    <property type="match status" value="1"/>
</dbReference>
<dbReference type="PROSITE" id="PS00723">
    <property type="entry name" value="POLYPRENYL_SYNTHASE_1"/>
    <property type="match status" value="1"/>
</dbReference>
<keyword evidence="9" id="KW-1185">Reference proteome</keyword>
<comment type="cofactor">
    <cofactor evidence="1">
        <name>Mg(2+)</name>
        <dbReference type="ChEBI" id="CHEBI:18420"/>
    </cofactor>
</comment>
<comment type="caution">
    <text evidence="8">The sequence shown here is derived from an EMBL/GenBank/DDBJ whole genome shotgun (WGS) entry which is preliminary data.</text>
</comment>
<evidence type="ECO:0000256" key="2">
    <source>
        <dbReference type="ARBA" id="ARBA00006706"/>
    </source>
</evidence>
<proteinExistence type="inferred from homology"/>
<dbReference type="RefSeq" id="WP_131993377.1">
    <property type="nucleotide sequence ID" value="NZ_SMGK01000002.1"/>
</dbReference>
<evidence type="ECO:0000256" key="7">
    <source>
        <dbReference type="RuleBase" id="RU004466"/>
    </source>
</evidence>
<evidence type="ECO:0000256" key="1">
    <source>
        <dbReference type="ARBA" id="ARBA00001946"/>
    </source>
</evidence>
<dbReference type="Pfam" id="PF00348">
    <property type="entry name" value="polyprenyl_synt"/>
    <property type="match status" value="1"/>
</dbReference>
<dbReference type="OrthoDB" id="115931at2"/>
<evidence type="ECO:0000256" key="5">
    <source>
        <dbReference type="ARBA" id="ARBA00022842"/>
    </source>
</evidence>
<evidence type="ECO:0000256" key="4">
    <source>
        <dbReference type="ARBA" id="ARBA00022723"/>
    </source>
</evidence>
<dbReference type="SFLD" id="SFLDS00005">
    <property type="entry name" value="Isoprenoid_Synthase_Type_I"/>
    <property type="match status" value="1"/>
</dbReference>
<evidence type="ECO:0000256" key="3">
    <source>
        <dbReference type="ARBA" id="ARBA00022679"/>
    </source>
</evidence>
<reference evidence="8 9" key="1">
    <citation type="submission" date="2019-03" db="EMBL/GenBank/DDBJ databases">
        <title>Genomic Encyclopedia of Type Strains, Phase IV (KMG-IV): sequencing the most valuable type-strain genomes for metagenomic binning, comparative biology and taxonomic classification.</title>
        <authorList>
            <person name="Goeker M."/>
        </authorList>
    </citation>
    <scope>NUCLEOTIDE SEQUENCE [LARGE SCALE GENOMIC DNA]</scope>
    <source>
        <strain evidence="8 9">DSM 103428</strain>
    </source>
</reference>
<dbReference type="SUPFAM" id="SSF48576">
    <property type="entry name" value="Terpenoid synthases"/>
    <property type="match status" value="1"/>
</dbReference>
<dbReference type="Gene3D" id="1.10.600.10">
    <property type="entry name" value="Farnesyl Diphosphate Synthase"/>
    <property type="match status" value="1"/>
</dbReference>
<dbReference type="EMBL" id="SMGK01000002">
    <property type="protein sequence ID" value="TCK73606.1"/>
    <property type="molecule type" value="Genomic_DNA"/>
</dbReference>
<dbReference type="InterPro" id="IPR033749">
    <property type="entry name" value="Polyprenyl_synt_CS"/>
</dbReference>
<dbReference type="PANTHER" id="PTHR43281">
    <property type="entry name" value="FARNESYL DIPHOSPHATE SYNTHASE"/>
    <property type="match status" value="1"/>
</dbReference>
<accession>A0A4R1L623</accession>
<evidence type="ECO:0000313" key="9">
    <source>
        <dbReference type="Proteomes" id="UP000295210"/>
    </source>
</evidence>
<dbReference type="InterPro" id="IPR000092">
    <property type="entry name" value="Polyprenyl_synt"/>
</dbReference>
<comment type="similarity">
    <text evidence="2 7">Belongs to the FPP/GGPP synthase family.</text>
</comment>
<keyword evidence="6" id="KW-0414">Isoprene biosynthesis</keyword>
<gene>
    <name evidence="8" type="ORF">C7378_1219</name>
</gene>
<dbReference type="GO" id="GO:0008299">
    <property type="term" value="P:isoprenoid biosynthetic process"/>
    <property type="evidence" value="ECO:0007669"/>
    <property type="project" value="UniProtKB-KW"/>
</dbReference>
<evidence type="ECO:0000256" key="6">
    <source>
        <dbReference type="ARBA" id="ARBA00023229"/>
    </source>
</evidence>
<evidence type="ECO:0000313" key="8">
    <source>
        <dbReference type="EMBL" id="TCK73606.1"/>
    </source>
</evidence>
<organism evidence="8 9">
    <name type="scientific">Acidipila rosea</name>
    <dbReference type="NCBI Taxonomy" id="768535"/>
    <lineage>
        <taxon>Bacteria</taxon>
        <taxon>Pseudomonadati</taxon>
        <taxon>Acidobacteriota</taxon>
        <taxon>Terriglobia</taxon>
        <taxon>Terriglobales</taxon>
        <taxon>Acidobacteriaceae</taxon>
        <taxon>Acidipila</taxon>
    </lineage>
</organism>
<dbReference type="GO" id="GO:0004659">
    <property type="term" value="F:prenyltransferase activity"/>
    <property type="evidence" value="ECO:0007669"/>
    <property type="project" value="InterPro"/>
</dbReference>
<dbReference type="Proteomes" id="UP000295210">
    <property type="component" value="Unassembled WGS sequence"/>
</dbReference>
<dbReference type="AlphaFoldDB" id="A0A4R1L623"/>
<name>A0A4R1L623_9BACT</name>
<dbReference type="InterPro" id="IPR008949">
    <property type="entry name" value="Isoprenoid_synthase_dom_sf"/>
</dbReference>